<evidence type="ECO:0000256" key="6">
    <source>
        <dbReference type="ARBA" id="ARBA00023004"/>
    </source>
</evidence>
<evidence type="ECO:0000256" key="7">
    <source>
        <dbReference type="ARBA" id="ARBA00023033"/>
    </source>
</evidence>
<accession>A0A6G9YAB2</accession>
<dbReference type="InterPro" id="IPR002397">
    <property type="entry name" value="Cyt_P450_B"/>
</dbReference>
<keyword evidence="4" id="KW-0479">Metal-binding</keyword>
<evidence type="ECO:0000256" key="5">
    <source>
        <dbReference type="ARBA" id="ARBA00023002"/>
    </source>
</evidence>
<protein>
    <submittedName>
        <fullName evidence="8">Cytochrome P450</fullName>
    </submittedName>
</protein>
<evidence type="ECO:0000256" key="1">
    <source>
        <dbReference type="ARBA" id="ARBA00001971"/>
    </source>
</evidence>
<dbReference type="Pfam" id="PF00067">
    <property type="entry name" value="p450"/>
    <property type="match status" value="1"/>
</dbReference>
<dbReference type="GO" id="GO:0016705">
    <property type="term" value="F:oxidoreductase activity, acting on paired donors, with incorporation or reduction of molecular oxygen"/>
    <property type="evidence" value="ECO:0007669"/>
    <property type="project" value="InterPro"/>
</dbReference>
<dbReference type="PANTHER" id="PTHR46696">
    <property type="entry name" value="P450, PUTATIVE (EUROFUNG)-RELATED"/>
    <property type="match status" value="1"/>
</dbReference>
<name>A0A6G9YAB2_9NOCA</name>
<dbReference type="GO" id="GO:0004497">
    <property type="term" value="F:monooxygenase activity"/>
    <property type="evidence" value="ECO:0007669"/>
    <property type="project" value="UniProtKB-KW"/>
</dbReference>
<evidence type="ECO:0000256" key="2">
    <source>
        <dbReference type="ARBA" id="ARBA00010617"/>
    </source>
</evidence>
<dbReference type="SUPFAM" id="SSF48264">
    <property type="entry name" value="Cytochrome P450"/>
    <property type="match status" value="1"/>
</dbReference>
<proteinExistence type="inferred from homology"/>
<dbReference type="PRINTS" id="PR00359">
    <property type="entry name" value="BP450"/>
</dbReference>
<comment type="cofactor">
    <cofactor evidence="1">
        <name>heme</name>
        <dbReference type="ChEBI" id="CHEBI:30413"/>
    </cofactor>
</comment>
<sequence>MDARCRTGRTTCSGRIGNHRGQLIYIRTRARSGNFLVHRNARLVPYIGDREPDSATSILSSHHGWGRIIHSLIRTPAERSRVNGARIIFLVEEDRMSMTAINLMDPEFTTNPAAAYGRLREEAPVVPVNFPGVAAPVWLITRYEDVKAALTDPRFVVDRNNVPGLNEPSARDQIMEAMGVPEDLRPHLTTMVNMDGRAHSRLRTLVSPAFTSRRMDALRSRVEIVAAQLADDLRRKPEPDLLADFSAHLSGTIICELVGVDEADRAEVRGWIQGFAGDDQTRILERARLLVNYTKDLIARRRAEPGDDTISKLLAAEADGDQLTDTEIVTMFTMLIQTGYVTTAHFIPNAVVTLLDHPDQLDRLRADPELLPHAVDELLRVAGPITVGTMMYATEDLNLAGTPIRRGDTLAGCLVSANHDPRVFDDPDRFDIARIPASGRNHLAFYYGSHFCLGARLAEVESEVALRELLLARDGLSLAIERNQLEHHPNPIGNLLVRLPVHF</sequence>
<dbReference type="InterPro" id="IPR036396">
    <property type="entry name" value="Cyt_P450_sf"/>
</dbReference>
<comment type="similarity">
    <text evidence="2">Belongs to the cytochrome P450 family.</text>
</comment>
<dbReference type="FunFam" id="1.10.630.10:FF:000018">
    <property type="entry name" value="Cytochrome P450 monooxygenase"/>
    <property type="match status" value="1"/>
</dbReference>
<dbReference type="GO" id="GO:0020037">
    <property type="term" value="F:heme binding"/>
    <property type="evidence" value="ECO:0007669"/>
    <property type="project" value="InterPro"/>
</dbReference>
<evidence type="ECO:0000256" key="4">
    <source>
        <dbReference type="ARBA" id="ARBA00022723"/>
    </source>
</evidence>
<reference evidence="8 9" key="1">
    <citation type="journal article" date="2019" name="ACS Chem. Biol.">
        <title>Identification and Mobilization of a Cryptic Antibiotic Biosynthesis Gene Locus from a Human-Pathogenic Nocardia Isolate.</title>
        <authorList>
            <person name="Herisse M."/>
            <person name="Ishida K."/>
            <person name="Porter J.L."/>
            <person name="Howden B."/>
            <person name="Hertweck C."/>
            <person name="Stinear T.P."/>
            <person name="Pidot S.J."/>
        </authorList>
    </citation>
    <scope>NUCLEOTIDE SEQUENCE [LARGE SCALE GENOMIC DNA]</scope>
    <source>
        <strain evidence="8 9">AUSMDU00012717</strain>
    </source>
</reference>
<keyword evidence="3" id="KW-0349">Heme</keyword>
<dbReference type="Proteomes" id="UP000503540">
    <property type="component" value="Chromosome"/>
</dbReference>
<dbReference type="KEGG" id="nah:F5544_10595"/>
<keyword evidence="6" id="KW-0408">Iron</keyword>
<dbReference type="PANTHER" id="PTHR46696:SF1">
    <property type="entry name" value="CYTOCHROME P450 YJIB-RELATED"/>
    <property type="match status" value="1"/>
</dbReference>
<keyword evidence="5" id="KW-0560">Oxidoreductase</keyword>
<keyword evidence="9" id="KW-1185">Reference proteome</keyword>
<gene>
    <name evidence="8" type="ORF">F5544_10595</name>
</gene>
<dbReference type="GO" id="GO:0005506">
    <property type="term" value="F:iron ion binding"/>
    <property type="evidence" value="ECO:0007669"/>
    <property type="project" value="InterPro"/>
</dbReference>
<evidence type="ECO:0000256" key="3">
    <source>
        <dbReference type="ARBA" id="ARBA00022617"/>
    </source>
</evidence>
<keyword evidence="7" id="KW-0503">Monooxygenase</keyword>
<dbReference type="EMBL" id="CP046172">
    <property type="protein sequence ID" value="QIS10017.1"/>
    <property type="molecule type" value="Genomic_DNA"/>
</dbReference>
<evidence type="ECO:0000313" key="9">
    <source>
        <dbReference type="Proteomes" id="UP000503540"/>
    </source>
</evidence>
<dbReference type="Gene3D" id="1.10.630.10">
    <property type="entry name" value="Cytochrome P450"/>
    <property type="match status" value="1"/>
</dbReference>
<organism evidence="8 9">
    <name type="scientific">Nocardia arthritidis</name>
    <dbReference type="NCBI Taxonomy" id="228602"/>
    <lineage>
        <taxon>Bacteria</taxon>
        <taxon>Bacillati</taxon>
        <taxon>Actinomycetota</taxon>
        <taxon>Actinomycetes</taxon>
        <taxon>Mycobacteriales</taxon>
        <taxon>Nocardiaceae</taxon>
        <taxon>Nocardia</taxon>
    </lineage>
</organism>
<dbReference type="InterPro" id="IPR001128">
    <property type="entry name" value="Cyt_P450"/>
</dbReference>
<dbReference type="CDD" id="cd11029">
    <property type="entry name" value="CYP107-like"/>
    <property type="match status" value="1"/>
</dbReference>
<evidence type="ECO:0000313" key="8">
    <source>
        <dbReference type="EMBL" id="QIS10017.1"/>
    </source>
</evidence>
<dbReference type="AlphaFoldDB" id="A0A6G9YAB2"/>